<protein>
    <recommendedName>
        <fullName evidence="3">Putative ER transporter 6TM N-terminal domain-containing protein</fullName>
    </recommendedName>
</protein>
<dbReference type="PANTHER" id="PTHR37994:SF4">
    <property type="entry name" value="ER TRANSPORTER 6TM N-TERMINAL DOMAIN-CONTAINING PROTEIN-RELATED"/>
    <property type="match status" value="1"/>
</dbReference>
<dbReference type="EMBL" id="CP090163">
    <property type="protein sequence ID" value="UJO12262.1"/>
    <property type="molecule type" value="Genomic_DNA"/>
</dbReference>
<gene>
    <name evidence="4" type="ORF">CLAFUR5_01183</name>
</gene>
<organism evidence="4 5">
    <name type="scientific">Passalora fulva</name>
    <name type="common">Tomato leaf mold</name>
    <name type="synonym">Cladosporium fulvum</name>
    <dbReference type="NCBI Taxonomy" id="5499"/>
    <lineage>
        <taxon>Eukaryota</taxon>
        <taxon>Fungi</taxon>
        <taxon>Dikarya</taxon>
        <taxon>Ascomycota</taxon>
        <taxon>Pezizomycotina</taxon>
        <taxon>Dothideomycetes</taxon>
        <taxon>Dothideomycetidae</taxon>
        <taxon>Mycosphaerellales</taxon>
        <taxon>Mycosphaerellaceae</taxon>
        <taxon>Fulvia</taxon>
    </lineage>
</organism>
<dbReference type="InterPro" id="IPR018823">
    <property type="entry name" value="ArAE_2_N"/>
</dbReference>
<evidence type="ECO:0000256" key="2">
    <source>
        <dbReference type="SAM" id="Phobius"/>
    </source>
</evidence>
<feature type="transmembrane region" description="Helical" evidence="2">
    <location>
        <begin position="113"/>
        <end position="134"/>
    </location>
</feature>
<evidence type="ECO:0000256" key="1">
    <source>
        <dbReference type="SAM" id="MobiDB-lite"/>
    </source>
</evidence>
<feature type="region of interest" description="Disordered" evidence="1">
    <location>
        <begin position="1"/>
        <end position="25"/>
    </location>
</feature>
<keyword evidence="2" id="KW-0472">Membrane</keyword>
<evidence type="ECO:0000313" key="5">
    <source>
        <dbReference type="Proteomes" id="UP000756132"/>
    </source>
</evidence>
<reference evidence="4" key="2">
    <citation type="journal article" date="2022" name="Microb. Genom.">
        <title>A chromosome-scale genome assembly of the tomato pathogen Cladosporium fulvum reveals a compartmentalized genome architecture and the presence of a dispensable chromosome.</title>
        <authorList>
            <person name="Zaccaron A.Z."/>
            <person name="Chen L.H."/>
            <person name="Samaras A."/>
            <person name="Stergiopoulos I."/>
        </authorList>
    </citation>
    <scope>NUCLEOTIDE SEQUENCE</scope>
    <source>
        <strain evidence="4">Race5_Kim</strain>
    </source>
</reference>
<keyword evidence="2" id="KW-0812">Transmembrane</keyword>
<evidence type="ECO:0000259" key="3">
    <source>
        <dbReference type="Pfam" id="PF10337"/>
    </source>
</evidence>
<accession>A0A9Q8L7G8</accession>
<dbReference type="AlphaFoldDB" id="A0A9Q8L7G8"/>
<keyword evidence="2" id="KW-1133">Transmembrane helix</keyword>
<feature type="transmembrane region" description="Helical" evidence="2">
    <location>
        <begin position="83"/>
        <end position="101"/>
    </location>
</feature>
<feature type="domain" description="Putative ER transporter 6TM N-terminal" evidence="3">
    <location>
        <begin position="46"/>
        <end position="144"/>
    </location>
</feature>
<feature type="compositionally biased region" description="Polar residues" evidence="1">
    <location>
        <begin position="1"/>
        <end position="21"/>
    </location>
</feature>
<keyword evidence="5" id="KW-1185">Reference proteome</keyword>
<dbReference type="Pfam" id="PF10337">
    <property type="entry name" value="ArAE_2_N"/>
    <property type="match status" value="1"/>
</dbReference>
<dbReference type="KEGG" id="ffu:CLAFUR5_01183"/>
<name>A0A9Q8L7G8_PASFU</name>
<sequence>MAGQNSSNTAEAKSGNNNNATVADGDNLQAGVEQSSDVSPREPTIIQRIWTKTGLDAPTLMLMFKGSLPPTIAIAMYHARDVASVYATVGYLVAIISILGMCIMPRGMFLQSVLLNVLATCVACAMCLLSLYYATQARLHTTTPGSPPNEYDSSASAVLAIWLIFQTYLTNALRAALP</sequence>
<dbReference type="OrthoDB" id="2274698at2759"/>
<dbReference type="GeneID" id="71981061"/>
<dbReference type="Proteomes" id="UP000756132">
    <property type="component" value="Chromosome 1"/>
</dbReference>
<proteinExistence type="predicted"/>
<reference evidence="4" key="1">
    <citation type="submission" date="2021-12" db="EMBL/GenBank/DDBJ databases">
        <authorList>
            <person name="Zaccaron A."/>
            <person name="Stergiopoulos I."/>
        </authorList>
    </citation>
    <scope>NUCLEOTIDE SEQUENCE</scope>
    <source>
        <strain evidence="4">Race5_Kim</strain>
    </source>
</reference>
<dbReference type="PANTHER" id="PTHR37994">
    <property type="entry name" value="ARAE_2_N DOMAIN-CONTAINING PROTEIN-RELATED"/>
    <property type="match status" value="1"/>
</dbReference>
<dbReference type="RefSeq" id="XP_047756628.1">
    <property type="nucleotide sequence ID" value="XM_047900331.1"/>
</dbReference>
<evidence type="ECO:0000313" key="4">
    <source>
        <dbReference type="EMBL" id="UJO12262.1"/>
    </source>
</evidence>